<keyword evidence="2" id="KW-0926">Vacuole</keyword>
<dbReference type="AlphaFoldDB" id="A0A9P7Z4N8"/>
<dbReference type="InterPro" id="IPR051572">
    <property type="entry name" value="VTC_Complex_Subunit"/>
</dbReference>
<evidence type="ECO:0000256" key="6">
    <source>
        <dbReference type="SAM" id="MobiDB-lite"/>
    </source>
</evidence>
<keyword evidence="3 7" id="KW-0812">Transmembrane</keyword>
<comment type="caution">
    <text evidence="9">The sequence shown here is derived from an EMBL/GenBank/DDBJ whole genome shotgun (WGS) entry which is preliminary data.</text>
</comment>
<evidence type="ECO:0000256" key="3">
    <source>
        <dbReference type="ARBA" id="ARBA00022692"/>
    </source>
</evidence>
<dbReference type="PANTHER" id="PTHR46140:SF1">
    <property type="entry name" value="VACUOLAR TRANSPORTER CHAPERONE COMPLEX SUBUNIT 4-RELATED"/>
    <property type="match status" value="1"/>
</dbReference>
<sequence>MKYGEALHAQALPRWAPYNVDYNELKNLIKAHTTKDQGSAIAIPGQINPALSQFEDIFYSELVAQHDRVDLFVKDKAGEIGRRLQHLHTVVLKLLSRLPYSNGRPMSNKRRERFAKYDNQIERCGEDVKQLQRFVDAQRIAFHKILKKYKKWTVSSFLVERFNQQVLAERKSFTRRDLTPLLISYRALLNDIREHTPDTSGPPTPRLSRRPSHQVQVERVPQSYWNEYDNGSEARDEPYTIYVDPNAESTFPGAKTVSHILSGVKVPMGKVKLWLGSSNASPPEQRSLLDGENRVSTPSRNAYFPAQIETDIDDDASSSDFPSGYATHYSKFPSIREQKFEQYKDKLIFQTTIASFVGSILLLLIASLLIMTGRHKLRVEVDVGAIMGVVASLFFATAGFGMMLYQNERVGWVQKFLVGATFTVVCILNGFLLVLIGENTGP</sequence>
<proteinExistence type="predicted"/>
<dbReference type="PANTHER" id="PTHR46140">
    <property type="entry name" value="VACUOLAR TRANSPORTER CHAPERONE 1-RELATED"/>
    <property type="match status" value="1"/>
</dbReference>
<keyword evidence="5 7" id="KW-0472">Membrane</keyword>
<feature type="transmembrane region" description="Helical" evidence="7">
    <location>
        <begin position="416"/>
        <end position="436"/>
    </location>
</feature>
<dbReference type="CDD" id="cd14474">
    <property type="entry name" value="SPX_YDR089W"/>
    <property type="match status" value="1"/>
</dbReference>
<dbReference type="GO" id="GO:0006799">
    <property type="term" value="P:polyphosphate biosynthetic process"/>
    <property type="evidence" value="ECO:0007669"/>
    <property type="project" value="UniProtKB-ARBA"/>
</dbReference>
<comment type="subcellular location">
    <subcellularLocation>
        <location evidence="1">Vacuole membrane</location>
        <topology evidence="1">Multi-pass membrane protein</topology>
    </subcellularLocation>
</comment>
<protein>
    <recommendedName>
        <fullName evidence="8">SPX domain-containing protein</fullName>
    </recommendedName>
</protein>
<dbReference type="EMBL" id="MU253880">
    <property type="protein sequence ID" value="KAG9244833.1"/>
    <property type="molecule type" value="Genomic_DNA"/>
</dbReference>
<evidence type="ECO:0000313" key="10">
    <source>
        <dbReference type="Proteomes" id="UP000887226"/>
    </source>
</evidence>
<dbReference type="OrthoDB" id="5588846at2759"/>
<organism evidence="9 10">
    <name type="scientific">Calycina marina</name>
    <dbReference type="NCBI Taxonomy" id="1763456"/>
    <lineage>
        <taxon>Eukaryota</taxon>
        <taxon>Fungi</taxon>
        <taxon>Dikarya</taxon>
        <taxon>Ascomycota</taxon>
        <taxon>Pezizomycotina</taxon>
        <taxon>Leotiomycetes</taxon>
        <taxon>Helotiales</taxon>
        <taxon>Pezizellaceae</taxon>
        <taxon>Calycina</taxon>
    </lineage>
</organism>
<evidence type="ECO:0000256" key="7">
    <source>
        <dbReference type="SAM" id="Phobius"/>
    </source>
</evidence>
<accession>A0A9P7Z4N8</accession>
<dbReference type="InterPro" id="IPR004331">
    <property type="entry name" value="SPX_dom"/>
</dbReference>
<evidence type="ECO:0000259" key="8">
    <source>
        <dbReference type="PROSITE" id="PS51382"/>
    </source>
</evidence>
<evidence type="ECO:0000256" key="2">
    <source>
        <dbReference type="ARBA" id="ARBA00022554"/>
    </source>
</evidence>
<name>A0A9P7Z4N8_9HELO</name>
<evidence type="ECO:0000313" key="9">
    <source>
        <dbReference type="EMBL" id="KAG9244833.1"/>
    </source>
</evidence>
<evidence type="ECO:0000256" key="4">
    <source>
        <dbReference type="ARBA" id="ARBA00022989"/>
    </source>
</evidence>
<feature type="region of interest" description="Disordered" evidence="6">
    <location>
        <begin position="193"/>
        <end position="216"/>
    </location>
</feature>
<keyword evidence="4 7" id="KW-1133">Transmembrane helix</keyword>
<feature type="domain" description="SPX" evidence="8">
    <location>
        <begin position="1"/>
        <end position="163"/>
    </location>
</feature>
<gene>
    <name evidence="9" type="ORF">BJ878DRAFT_541881</name>
</gene>
<keyword evidence="10" id="KW-1185">Reference proteome</keyword>
<reference evidence="9" key="1">
    <citation type="journal article" date="2021" name="IMA Fungus">
        <title>Genomic characterization of three marine fungi, including Emericellopsis atlantica sp. nov. with signatures of a generalist lifestyle and marine biomass degradation.</title>
        <authorList>
            <person name="Hagestad O.C."/>
            <person name="Hou L."/>
            <person name="Andersen J.H."/>
            <person name="Hansen E.H."/>
            <person name="Altermark B."/>
            <person name="Li C."/>
            <person name="Kuhnert E."/>
            <person name="Cox R.J."/>
            <person name="Crous P.W."/>
            <person name="Spatafora J.W."/>
            <person name="Lail K."/>
            <person name="Amirebrahimi M."/>
            <person name="Lipzen A."/>
            <person name="Pangilinan J."/>
            <person name="Andreopoulos W."/>
            <person name="Hayes R.D."/>
            <person name="Ng V."/>
            <person name="Grigoriev I.V."/>
            <person name="Jackson S.A."/>
            <person name="Sutton T.D.S."/>
            <person name="Dobson A.D.W."/>
            <person name="Rama T."/>
        </authorList>
    </citation>
    <scope>NUCLEOTIDE SEQUENCE</scope>
    <source>
        <strain evidence="9">TRa3180A</strain>
    </source>
</reference>
<feature type="transmembrane region" description="Helical" evidence="7">
    <location>
        <begin position="383"/>
        <end position="404"/>
    </location>
</feature>
<evidence type="ECO:0000256" key="5">
    <source>
        <dbReference type="ARBA" id="ARBA00023136"/>
    </source>
</evidence>
<dbReference type="GO" id="GO:0005774">
    <property type="term" value="C:vacuolar membrane"/>
    <property type="evidence" value="ECO:0007669"/>
    <property type="project" value="UniProtKB-SubCell"/>
</dbReference>
<evidence type="ECO:0000256" key="1">
    <source>
        <dbReference type="ARBA" id="ARBA00004128"/>
    </source>
</evidence>
<dbReference type="Proteomes" id="UP000887226">
    <property type="component" value="Unassembled WGS sequence"/>
</dbReference>
<feature type="transmembrane region" description="Helical" evidence="7">
    <location>
        <begin position="347"/>
        <end position="371"/>
    </location>
</feature>
<dbReference type="PROSITE" id="PS51382">
    <property type="entry name" value="SPX"/>
    <property type="match status" value="1"/>
</dbReference>